<gene>
    <name evidence="3" type="ORF">F7R15_24115</name>
    <name evidence="4" type="ORF">SAMN04490202_4434</name>
</gene>
<dbReference type="EMBL" id="LT629709">
    <property type="protein sequence ID" value="SDP47886.1"/>
    <property type="molecule type" value="Genomic_DNA"/>
</dbReference>
<dbReference type="Proteomes" id="UP000198549">
    <property type="component" value="Chromosome I"/>
</dbReference>
<dbReference type="RefSeq" id="WP_139315798.1">
    <property type="nucleotide sequence ID" value="NZ_LT629709.1"/>
</dbReference>
<dbReference type="Proteomes" id="UP000460142">
    <property type="component" value="Unassembled WGS sequence"/>
</dbReference>
<name>A0A1H0T2V4_PSERE</name>
<feature type="compositionally biased region" description="Basic and acidic residues" evidence="2">
    <location>
        <begin position="158"/>
        <end position="167"/>
    </location>
</feature>
<keyword evidence="1" id="KW-0175">Coiled coil</keyword>
<feature type="region of interest" description="Disordered" evidence="2">
    <location>
        <begin position="147"/>
        <end position="167"/>
    </location>
</feature>
<feature type="coiled-coil region" evidence="1">
    <location>
        <begin position="69"/>
        <end position="135"/>
    </location>
</feature>
<evidence type="ECO:0000313" key="4">
    <source>
        <dbReference type="EMBL" id="SDP47886.1"/>
    </source>
</evidence>
<reference evidence="3 6" key="2">
    <citation type="submission" date="2019-09" db="EMBL/GenBank/DDBJ databases">
        <title>Draft genome sequences of 48 bacterial type strains from the CCUG.</title>
        <authorList>
            <person name="Tunovic T."/>
            <person name="Pineiro-Iglesias B."/>
            <person name="Unosson C."/>
            <person name="Inganas E."/>
            <person name="Ohlen M."/>
            <person name="Cardew S."/>
            <person name="Jensie-Markopoulos S."/>
            <person name="Salva-Serra F."/>
            <person name="Jaen-Luchoro D."/>
            <person name="Karlsson R."/>
            <person name="Svensson-Stadler L."/>
            <person name="Chun J."/>
            <person name="Moore E."/>
        </authorList>
    </citation>
    <scope>NUCLEOTIDE SEQUENCE [LARGE SCALE GENOMIC DNA]</scope>
    <source>
        <strain evidence="3 6">CCUG 53116</strain>
    </source>
</reference>
<evidence type="ECO:0000256" key="1">
    <source>
        <dbReference type="SAM" id="Coils"/>
    </source>
</evidence>
<evidence type="ECO:0000313" key="5">
    <source>
        <dbReference type="Proteomes" id="UP000198549"/>
    </source>
</evidence>
<sequence>MSTLTLISMTNPAHHSSRDLHLNIPVQSAPTSEVGSDAPSNVREGVKVSISIDGRSLSESAKSSNHSSETDQAKMLEKIRERIKEIQEQIQEQQAQLQAIQMNRNLTNEQKAQRVSEINQQLASLNSELTSATAQLLETLRGKPKIAGAEGVQPMPYVKHDVETPTA</sequence>
<proteinExistence type="predicted"/>
<accession>A0A1H0T2V4</accession>
<evidence type="ECO:0000313" key="3">
    <source>
        <dbReference type="EMBL" id="KAB0482014.1"/>
    </source>
</evidence>
<dbReference type="EMBL" id="VZPS01000021">
    <property type="protein sequence ID" value="KAB0482014.1"/>
    <property type="molecule type" value="Genomic_DNA"/>
</dbReference>
<dbReference type="OrthoDB" id="7027074at2"/>
<reference evidence="4 5" key="1">
    <citation type="submission" date="2016-10" db="EMBL/GenBank/DDBJ databases">
        <authorList>
            <person name="de Groot N.N."/>
        </authorList>
    </citation>
    <scope>NUCLEOTIDE SEQUENCE [LARGE SCALE GENOMIC DNA]</scope>
    <source>
        <strain evidence="4 5">BS3776</strain>
    </source>
</reference>
<organism evidence="4 5">
    <name type="scientific">Pseudomonas reinekei</name>
    <dbReference type="NCBI Taxonomy" id="395598"/>
    <lineage>
        <taxon>Bacteria</taxon>
        <taxon>Pseudomonadati</taxon>
        <taxon>Pseudomonadota</taxon>
        <taxon>Gammaproteobacteria</taxon>
        <taxon>Pseudomonadales</taxon>
        <taxon>Pseudomonadaceae</taxon>
        <taxon>Pseudomonas</taxon>
    </lineage>
</organism>
<protein>
    <recommendedName>
        <fullName evidence="7">FlxA-like protein</fullName>
    </recommendedName>
</protein>
<dbReference type="AlphaFoldDB" id="A0A1H0T2V4"/>
<evidence type="ECO:0008006" key="7">
    <source>
        <dbReference type="Google" id="ProtNLM"/>
    </source>
</evidence>
<evidence type="ECO:0000313" key="6">
    <source>
        <dbReference type="Proteomes" id="UP000460142"/>
    </source>
</evidence>
<evidence type="ECO:0000256" key="2">
    <source>
        <dbReference type="SAM" id="MobiDB-lite"/>
    </source>
</evidence>